<reference evidence="7" key="2">
    <citation type="journal article" date="2016" name="Nat. Commun.">
        <title>The channel catfish genome sequence provides insights into the evolution of scale formation in teleosts.</title>
        <authorList>
            <person name="Liu Z."/>
            <person name="Liu S."/>
            <person name="Yao J."/>
            <person name="Bao L."/>
            <person name="Zhang J."/>
            <person name="Li Y."/>
            <person name="Jiang C."/>
            <person name="Sun L."/>
            <person name="Wang R."/>
            <person name="Zhang Y."/>
            <person name="Zhou T."/>
            <person name="Zeng Q."/>
            <person name="Fu Q."/>
            <person name="Gao S."/>
            <person name="Li N."/>
            <person name="Koren S."/>
            <person name="Jiang Y."/>
            <person name="Zimin A."/>
            <person name="Xu P."/>
            <person name="Phillippy A.M."/>
            <person name="Geng X."/>
            <person name="Song L."/>
            <person name="Sun F."/>
            <person name="Li C."/>
            <person name="Wang X."/>
            <person name="Chen A."/>
            <person name="Jin Y."/>
            <person name="Yuan Z."/>
            <person name="Yang Y."/>
            <person name="Tan S."/>
            <person name="Peatman E."/>
            <person name="Lu J."/>
            <person name="Qin Z."/>
            <person name="Dunham R."/>
            <person name="Li Z."/>
            <person name="Sonstegard T."/>
            <person name="Feng J."/>
            <person name="Danzmann R.G."/>
            <person name="Schroeder S."/>
            <person name="Scheffler B."/>
            <person name="Duke M.V."/>
            <person name="Ballard L."/>
            <person name="Kucuktas H."/>
            <person name="Kaltenboeck L."/>
            <person name="Liu H."/>
            <person name="Armbruster J."/>
            <person name="Xie Y."/>
            <person name="Kirby M.L."/>
            <person name="Tian Y."/>
            <person name="Flanagan M.E."/>
            <person name="Mu W."/>
            <person name="Waldbieser G.C."/>
        </authorList>
    </citation>
    <scope>NUCLEOTIDE SEQUENCE [LARGE SCALE GENOMIC DNA]</scope>
    <source>
        <strain evidence="7">SDA103</strain>
    </source>
</reference>
<dbReference type="OrthoDB" id="5951908at2759"/>
<dbReference type="InterPro" id="IPR009786">
    <property type="entry name" value="Spot_14"/>
</dbReference>
<dbReference type="CTD" id="30600"/>
<dbReference type="PANTHER" id="PTHR14315:SF19">
    <property type="entry name" value="MID1-INTERACTING PROTEIN 1-B-RELATED"/>
    <property type="match status" value="1"/>
</dbReference>
<dbReference type="Pfam" id="PF07084">
    <property type="entry name" value="Spot_14"/>
    <property type="match status" value="1"/>
</dbReference>
<evidence type="ECO:0000313" key="8">
    <source>
        <dbReference type="RefSeq" id="XP_017325019.1"/>
    </source>
</evidence>
<evidence type="ECO:0000256" key="4">
    <source>
        <dbReference type="ARBA" id="ARBA00022490"/>
    </source>
</evidence>
<dbReference type="Gene3D" id="6.10.140.1610">
    <property type="match status" value="1"/>
</dbReference>
<organism evidence="6">
    <name type="scientific">Ictalurus punctatus</name>
    <name type="common">Channel catfish</name>
    <name type="synonym">Silurus punctatus</name>
    <dbReference type="NCBI Taxonomy" id="7998"/>
    <lineage>
        <taxon>Eukaryota</taxon>
        <taxon>Metazoa</taxon>
        <taxon>Chordata</taxon>
        <taxon>Craniata</taxon>
        <taxon>Vertebrata</taxon>
        <taxon>Euteleostomi</taxon>
        <taxon>Actinopterygii</taxon>
        <taxon>Neopterygii</taxon>
        <taxon>Teleostei</taxon>
        <taxon>Ostariophysi</taxon>
        <taxon>Siluriformes</taxon>
        <taxon>Ictaluridae</taxon>
        <taxon>Ictalurus</taxon>
    </lineage>
</organism>
<evidence type="ECO:0000256" key="3">
    <source>
        <dbReference type="ARBA" id="ARBA00009488"/>
    </source>
</evidence>
<evidence type="ECO:0000256" key="1">
    <source>
        <dbReference type="ARBA" id="ARBA00004123"/>
    </source>
</evidence>
<dbReference type="RefSeq" id="XP_017325019.1">
    <property type="nucleotide sequence ID" value="XM_017469530.3"/>
</dbReference>
<evidence type="ECO:0000256" key="2">
    <source>
        <dbReference type="ARBA" id="ARBA00004496"/>
    </source>
</evidence>
<dbReference type="GeneID" id="108266360"/>
<sequence>MMRVPELQCQKNSLFTAMNRFIGAVNNMDETVMVPSLLRDVPPATAGDAGEYLRAAEADMYTYYTQLKSIRNEIEWGAVLRGEEPQRPAEKAGEPGMSEQAELENLLRFHLKGLYGVLTKLTSHANELTDRYKQEIGISGWGQ</sequence>
<dbReference type="GO" id="GO:0005829">
    <property type="term" value="C:cytosol"/>
    <property type="evidence" value="ECO:0007669"/>
    <property type="project" value="TreeGrafter"/>
</dbReference>
<keyword evidence="4" id="KW-0963">Cytoplasm</keyword>
<dbReference type="AlphaFoldDB" id="W5UFB1"/>
<accession>W5UFB1</accession>
<reference evidence="6" key="1">
    <citation type="journal article" date="2012" name="BMC Genomics">
        <title>Efficient assembly and annotation of the transcriptome of catfish by RNA-Seq analysis of a doubled haploid homozygote.</title>
        <authorList>
            <person name="Liu S."/>
            <person name="Zhang Y."/>
            <person name="Zhou Z."/>
            <person name="Waldbieser G."/>
            <person name="Sun F."/>
            <person name="Lu J."/>
            <person name="Zhang J."/>
            <person name="Jiang Y."/>
            <person name="Zhang H."/>
            <person name="Wang X."/>
            <person name="Rajendran K.V."/>
            <person name="Khoo L."/>
            <person name="Kucuktas H."/>
            <person name="Peatman E."/>
            <person name="Liu Z."/>
        </authorList>
    </citation>
    <scope>NUCLEOTIDE SEQUENCE</scope>
    <source>
        <tissue evidence="6">Mixed</tissue>
    </source>
</reference>
<dbReference type="Proteomes" id="UP000221080">
    <property type="component" value="Chromosome 6"/>
</dbReference>
<comment type="subcellular location">
    <subcellularLocation>
        <location evidence="2">Cytoplasm</location>
    </subcellularLocation>
    <subcellularLocation>
        <location evidence="1">Nucleus</location>
    </subcellularLocation>
</comment>
<name>W5UFB1_ICTPU</name>
<gene>
    <name evidence="6 8" type="primary">mid1ip1a</name>
</gene>
<reference evidence="8" key="3">
    <citation type="submission" date="2025-04" db="UniProtKB">
        <authorList>
            <consortium name="RefSeq"/>
        </authorList>
    </citation>
    <scope>IDENTIFICATION</scope>
    <source>
        <tissue evidence="8">Blood</tissue>
    </source>
</reference>
<evidence type="ECO:0000256" key="5">
    <source>
        <dbReference type="ARBA" id="ARBA00023242"/>
    </source>
</evidence>
<protein>
    <submittedName>
        <fullName evidence="6 8">Mid1-interacting protein 1A</fullName>
    </submittedName>
</protein>
<dbReference type="PANTHER" id="PTHR14315">
    <property type="entry name" value="SPOT14 FAMILY MEMBER"/>
    <property type="match status" value="1"/>
</dbReference>
<dbReference type="GeneTree" id="ENSGT00500000044890"/>
<keyword evidence="5" id="KW-0539">Nucleus</keyword>
<dbReference type="InterPro" id="IPR053719">
    <property type="entry name" value="Lipogen_MT_Stabilize_sf"/>
</dbReference>
<comment type="similarity">
    <text evidence="3">Belongs to the SPOT14 family.</text>
</comment>
<evidence type="ECO:0000313" key="7">
    <source>
        <dbReference type="Proteomes" id="UP000221080"/>
    </source>
</evidence>
<keyword evidence="7" id="KW-1185">Reference proteome</keyword>
<proteinExistence type="evidence at transcript level"/>
<dbReference type="GO" id="GO:0005634">
    <property type="term" value="C:nucleus"/>
    <property type="evidence" value="ECO:0007669"/>
    <property type="project" value="UniProtKB-SubCell"/>
</dbReference>
<dbReference type="KEGG" id="ipu:108266360"/>
<dbReference type="EMBL" id="JT413397">
    <property type="protein sequence ID" value="AHH40229.1"/>
    <property type="molecule type" value="mRNA"/>
</dbReference>
<dbReference type="GO" id="GO:0046890">
    <property type="term" value="P:regulation of lipid biosynthetic process"/>
    <property type="evidence" value="ECO:0007669"/>
    <property type="project" value="TreeGrafter"/>
</dbReference>
<evidence type="ECO:0000313" key="6">
    <source>
        <dbReference type="EMBL" id="AHH40229.1"/>
    </source>
</evidence>